<evidence type="ECO:0000313" key="2">
    <source>
        <dbReference type="Proteomes" id="UP000774326"/>
    </source>
</evidence>
<comment type="caution">
    <text evidence="1">The sequence shown here is derived from an EMBL/GenBank/DDBJ whole genome shotgun (WGS) entry which is preliminary data.</text>
</comment>
<dbReference type="AlphaFoldDB" id="A0A9P8Q417"/>
<name>A0A9P8Q417_WICPI</name>
<dbReference type="Proteomes" id="UP000774326">
    <property type="component" value="Unassembled WGS sequence"/>
</dbReference>
<evidence type="ECO:0000313" key="1">
    <source>
        <dbReference type="EMBL" id="KAH3683666.1"/>
    </source>
</evidence>
<sequence>MLPAPSPVPETWMFLSSNKWSVEVLMSEITAGSRSMRIARGVDCGCPIWGNGVFQTELIPELLAYLVTTLTYLD</sequence>
<protein>
    <submittedName>
        <fullName evidence="1">Uncharacterized protein</fullName>
    </submittedName>
</protein>
<reference evidence="1" key="1">
    <citation type="journal article" date="2021" name="Open Biol.">
        <title>Shared evolutionary footprints suggest mitochondrial oxidative damage underlies multiple complex I losses in fungi.</title>
        <authorList>
            <person name="Schikora-Tamarit M.A."/>
            <person name="Marcet-Houben M."/>
            <person name="Nosek J."/>
            <person name="Gabaldon T."/>
        </authorList>
    </citation>
    <scope>NUCLEOTIDE SEQUENCE</scope>
    <source>
        <strain evidence="1">CBS2887</strain>
    </source>
</reference>
<organism evidence="1 2">
    <name type="scientific">Wickerhamomyces pijperi</name>
    <name type="common">Yeast</name>
    <name type="synonym">Pichia pijperi</name>
    <dbReference type="NCBI Taxonomy" id="599730"/>
    <lineage>
        <taxon>Eukaryota</taxon>
        <taxon>Fungi</taxon>
        <taxon>Dikarya</taxon>
        <taxon>Ascomycota</taxon>
        <taxon>Saccharomycotina</taxon>
        <taxon>Saccharomycetes</taxon>
        <taxon>Phaffomycetales</taxon>
        <taxon>Wickerhamomycetaceae</taxon>
        <taxon>Wickerhamomyces</taxon>
    </lineage>
</organism>
<dbReference type="EMBL" id="JAEUBG010003009">
    <property type="protein sequence ID" value="KAH3683666.1"/>
    <property type="molecule type" value="Genomic_DNA"/>
</dbReference>
<gene>
    <name evidence="1" type="ORF">WICPIJ_005350</name>
</gene>
<proteinExistence type="predicted"/>
<accession>A0A9P8Q417</accession>
<keyword evidence="2" id="KW-1185">Reference proteome</keyword>
<reference evidence="1" key="2">
    <citation type="submission" date="2021-01" db="EMBL/GenBank/DDBJ databases">
        <authorList>
            <person name="Schikora-Tamarit M.A."/>
        </authorList>
    </citation>
    <scope>NUCLEOTIDE SEQUENCE</scope>
    <source>
        <strain evidence="1">CBS2887</strain>
    </source>
</reference>